<sequence>MSAPVDIEVVSFAARPAHRWRGGDTWLEEQVVPSSRRILGECHAAVYRFGGDVEVAAREAAHATILRALADAGAEACDGADLRAGRLAWEAFLRGESGRPGLVYALFEGPYHTSLDGHRHEVAVAWLAGLFDATLSPDELELREWTTDGYDPWFRWGREWWGTFLWTAAWAERGLLVGITASSTD</sequence>
<dbReference type="RefSeq" id="WP_129346615.1">
    <property type="nucleotide sequence ID" value="NZ_CP012670.1"/>
</dbReference>
<proteinExistence type="predicted"/>
<evidence type="ECO:0000313" key="1">
    <source>
        <dbReference type="EMBL" id="AUX21272.1"/>
    </source>
</evidence>
<name>A0A4V0ND33_SORCE</name>
<dbReference type="Proteomes" id="UP000295781">
    <property type="component" value="Chromosome"/>
</dbReference>
<evidence type="ECO:0000313" key="2">
    <source>
        <dbReference type="Proteomes" id="UP000295781"/>
    </source>
</evidence>
<dbReference type="AlphaFoldDB" id="A0A4V0ND33"/>
<protein>
    <submittedName>
        <fullName evidence="1">Uncharacterized protein</fullName>
    </submittedName>
</protein>
<reference evidence="1 2" key="1">
    <citation type="submission" date="2015-09" db="EMBL/GenBank/DDBJ databases">
        <title>Sorangium comparison.</title>
        <authorList>
            <person name="Zaburannyi N."/>
            <person name="Bunk B."/>
            <person name="Overmann J."/>
            <person name="Mueller R."/>
        </authorList>
    </citation>
    <scope>NUCLEOTIDE SEQUENCE [LARGE SCALE GENOMIC DNA]</scope>
    <source>
        <strain evidence="1 2">So ceGT47</strain>
    </source>
</reference>
<organism evidence="1 2">
    <name type="scientific">Sorangium cellulosum</name>
    <name type="common">Polyangium cellulosum</name>
    <dbReference type="NCBI Taxonomy" id="56"/>
    <lineage>
        <taxon>Bacteria</taxon>
        <taxon>Pseudomonadati</taxon>
        <taxon>Myxococcota</taxon>
        <taxon>Polyangia</taxon>
        <taxon>Polyangiales</taxon>
        <taxon>Polyangiaceae</taxon>
        <taxon>Sorangium</taxon>
    </lineage>
</organism>
<dbReference type="OrthoDB" id="7596169at2"/>
<dbReference type="EMBL" id="CP012670">
    <property type="protein sequence ID" value="AUX21272.1"/>
    <property type="molecule type" value="Genomic_DNA"/>
</dbReference>
<gene>
    <name evidence="1" type="ORF">SOCEGT47_017530</name>
</gene>
<accession>A0A4V0ND33</accession>